<keyword evidence="2" id="KW-1185">Reference proteome</keyword>
<dbReference type="Proteomes" id="UP000324222">
    <property type="component" value="Unassembled WGS sequence"/>
</dbReference>
<name>A0A5B7EA79_PORTR</name>
<evidence type="ECO:0000313" key="1">
    <source>
        <dbReference type="EMBL" id="MPC31110.1"/>
    </source>
</evidence>
<protein>
    <submittedName>
        <fullName evidence="1">Uncharacterized protein</fullName>
    </submittedName>
</protein>
<gene>
    <name evidence="1" type="ORF">E2C01_024389</name>
</gene>
<comment type="caution">
    <text evidence="1">The sequence shown here is derived from an EMBL/GenBank/DDBJ whole genome shotgun (WGS) entry which is preliminary data.</text>
</comment>
<organism evidence="1 2">
    <name type="scientific">Portunus trituberculatus</name>
    <name type="common">Swimming crab</name>
    <name type="synonym">Neptunus trituberculatus</name>
    <dbReference type="NCBI Taxonomy" id="210409"/>
    <lineage>
        <taxon>Eukaryota</taxon>
        <taxon>Metazoa</taxon>
        <taxon>Ecdysozoa</taxon>
        <taxon>Arthropoda</taxon>
        <taxon>Crustacea</taxon>
        <taxon>Multicrustacea</taxon>
        <taxon>Malacostraca</taxon>
        <taxon>Eumalacostraca</taxon>
        <taxon>Eucarida</taxon>
        <taxon>Decapoda</taxon>
        <taxon>Pleocyemata</taxon>
        <taxon>Brachyura</taxon>
        <taxon>Eubrachyura</taxon>
        <taxon>Portunoidea</taxon>
        <taxon>Portunidae</taxon>
        <taxon>Portuninae</taxon>
        <taxon>Portunus</taxon>
    </lineage>
</organism>
<dbReference type="AlphaFoldDB" id="A0A5B7EA79"/>
<evidence type="ECO:0000313" key="2">
    <source>
        <dbReference type="Proteomes" id="UP000324222"/>
    </source>
</evidence>
<reference evidence="1 2" key="1">
    <citation type="submission" date="2019-05" db="EMBL/GenBank/DDBJ databases">
        <title>Another draft genome of Portunus trituberculatus and its Hox gene families provides insights of decapod evolution.</title>
        <authorList>
            <person name="Jeong J.-H."/>
            <person name="Song I."/>
            <person name="Kim S."/>
            <person name="Choi T."/>
            <person name="Kim D."/>
            <person name="Ryu S."/>
            <person name="Kim W."/>
        </authorList>
    </citation>
    <scope>NUCLEOTIDE SEQUENCE [LARGE SCALE GENOMIC DNA]</scope>
    <source>
        <tissue evidence="1">Muscle</tissue>
    </source>
</reference>
<sequence length="74" mass="7316">MEVSEGDGNKGREAAVGCGDVLVVAVVGRDAADGGGGGHTLGRQVVVAVKESEGEGLRKGLGSEARVQRQGGGR</sequence>
<proteinExistence type="predicted"/>
<accession>A0A5B7EA79</accession>
<dbReference type="EMBL" id="VSRR010002371">
    <property type="protein sequence ID" value="MPC31110.1"/>
    <property type="molecule type" value="Genomic_DNA"/>
</dbReference>